<dbReference type="PANTHER" id="PTHR24201:SF16">
    <property type="entry name" value="ANKYRIN-1-LIKE-RELATED"/>
    <property type="match status" value="1"/>
</dbReference>
<dbReference type="InterPro" id="IPR002110">
    <property type="entry name" value="Ankyrin_rpt"/>
</dbReference>
<feature type="compositionally biased region" description="Acidic residues" evidence="4">
    <location>
        <begin position="204"/>
        <end position="216"/>
    </location>
</feature>
<dbReference type="InterPro" id="IPR050776">
    <property type="entry name" value="Ank_Repeat/CDKN_Inhibitor"/>
</dbReference>
<dbReference type="STRING" id="94643.A0A2A9MA16"/>
<dbReference type="Gene3D" id="1.25.40.20">
    <property type="entry name" value="Ankyrin repeat-containing domain"/>
    <property type="match status" value="1"/>
</dbReference>
<keyword evidence="1" id="KW-0677">Repeat</keyword>
<dbReference type="GeneID" id="40306836"/>
<dbReference type="AlphaFoldDB" id="A0A2A9MA16"/>
<dbReference type="OrthoDB" id="10264606at2759"/>
<dbReference type="SUPFAM" id="SSF48403">
    <property type="entry name" value="Ankyrin repeat"/>
    <property type="match status" value="1"/>
</dbReference>
<organism evidence="5 6">
    <name type="scientific">Besnoitia besnoiti</name>
    <name type="common">Apicomplexan protozoan</name>
    <dbReference type="NCBI Taxonomy" id="94643"/>
    <lineage>
        <taxon>Eukaryota</taxon>
        <taxon>Sar</taxon>
        <taxon>Alveolata</taxon>
        <taxon>Apicomplexa</taxon>
        <taxon>Conoidasida</taxon>
        <taxon>Coccidia</taxon>
        <taxon>Eucoccidiorida</taxon>
        <taxon>Eimeriorina</taxon>
        <taxon>Sarcocystidae</taxon>
        <taxon>Besnoitia</taxon>
    </lineage>
</organism>
<dbReference type="InterPro" id="IPR036770">
    <property type="entry name" value="Ankyrin_rpt-contain_sf"/>
</dbReference>
<evidence type="ECO:0000313" key="5">
    <source>
        <dbReference type="EMBL" id="PFH32457.1"/>
    </source>
</evidence>
<feature type="compositionally biased region" description="Basic and acidic residues" evidence="4">
    <location>
        <begin position="297"/>
        <end position="308"/>
    </location>
</feature>
<feature type="repeat" description="ANK" evidence="3">
    <location>
        <begin position="70"/>
        <end position="102"/>
    </location>
</feature>
<comment type="caution">
    <text evidence="5">The sequence shown here is derived from an EMBL/GenBank/DDBJ whole genome shotgun (WGS) entry which is preliminary data.</text>
</comment>
<reference evidence="5 6" key="1">
    <citation type="submission" date="2017-09" db="EMBL/GenBank/DDBJ databases">
        <title>Genome sequencing of Besnoitia besnoiti strain Bb-Ger1.</title>
        <authorList>
            <person name="Schares G."/>
            <person name="Venepally P."/>
            <person name="Lorenzi H.A."/>
        </authorList>
    </citation>
    <scope>NUCLEOTIDE SEQUENCE [LARGE SCALE GENOMIC DNA]</scope>
    <source>
        <strain evidence="5 6">Bb-Ger1</strain>
    </source>
</reference>
<name>A0A2A9MA16_BESBE</name>
<dbReference type="Proteomes" id="UP000224006">
    <property type="component" value="Chromosome X"/>
</dbReference>
<proteinExistence type="predicted"/>
<dbReference type="PROSITE" id="PS50088">
    <property type="entry name" value="ANK_REPEAT"/>
    <property type="match status" value="3"/>
</dbReference>
<feature type="repeat" description="ANK" evidence="3">
    <location>
        <begin position="103"/>
        <end position="135"/>
    </location>
</feature>
<gene>
    <name evidence="5" type="ORF">BESB_017750</name>
</gene>
<feature type="repeat" description="ANK" evidence="3">
    <location>
        <begin position="37"/>
        <end position="69"/>
    </location>
</feature>
<dbReference type="PROSITE" id="PS50297">
    <property type="entry name" value="ANK_REP_REGION"/>
    <property type="match status" value="2"/>
</dbReference>
<dbReference type="VEuPathDB" id="ToxoDB:BESB_017750"/>
<evidence type="ECO:0000313" key="6">
    <source>
        <dbReference type="Proteomes" id="UP000224006"/>
    </source>
</evidence>
<dbReference type="PANTHER" id="PTHR24201">
    <property type="entry name" value="ANK_REP_REGION DOMAIN-CONTAINING PROTEIN"/>
    <property type="match status" value="1"/>
</dbReference>
<keyword evidence="6" id="KW-1185">Reference proteome</keyword>
<dbReference type="EMBL" id="NWUJ01000011">
    <property type="protein sequence ID" value="PFH32457.1"/>
    <property type="molecule type" value="Genomic_DNA"/>
</dbReference>
<dbReference type="SMART" id="SM00248">
    <property type="entry name" value="ANK"/>
    <property type="match status" value="4"/>
</dbReference>
<dbReference type="Pfam" id="PF12796">
    <property type="entry name" value="Ank_2"/>
    <property type="match status" value="2"/>
</dbReference>
<sequence length="323" mass="35672">MQEAGRKLVLAARDGELRDCKELLKLLPAIDFAEPPLTRTAFWHAAWKGHESVCRLLLEKGAAINHQDFEGRTPLHEAAYHGHAHIVKFLLENDAAIDMPDAAGETPLMRAVRGRRIEVVEILLKNGAKTNIVTPDELTSFHLAAFEGQPELAKCLFYRGSWRNRFSLQERIEAGRVRQSLADQSSLSDSQATLEGNGVAEATDAADDPVETESLEEVPTPQPEIDEEKEQDAVPSEASSPRSSCFGAFDDPLRNGEDEFAQRSIHSEDSFDNDVPEVEAKKDIVASGVESEEGETEDTRDPRARIEPESSEDGDREDAVAMD</sequence>
<dbReference type="GO" id="GO:0005634">
    <property type="term" value="C:nucleus"/>
    <property type="evidence" value="ECO:0007669"/>
    <property type="project" value="TreeGrafter"/>
</dbReference>
<evidence type="ECO:0000256" key="3">
    <source>
        <dbReference type="PROSITE-ProRule" id="PRU00023"/>
    </source>
</evidence>
<keyword evidence="2 3" id="KW-0040">ANK repeat</keyword>
<accession>A0A2A9MA16</accession>
<evidence type="ECO:0000256" key="2">
    <source>
        <dbReference type="ARBA" id="ARBA00023043"/>
    </source>
</evidence>
<protein>
    <submittedName>
        <fullName evidence="5">Ankyrin repeat-containing protein</fullName>
    </submittedName>
</protein>
<evidence type="ECO:0000256" key="1">
    <source>
        <dbReference type="ARBA" id="ARBA00022737"/>
    </source>
</evidence>
<feature type="region of interest" description="Disordered" evidence="4">
    <location>
        <begin position="200"/>
        <end position="323"/>
    </location>
</feature>
<dbReference type="PRINTS" id="PR01415">
    <property type="entry name" value="ANKYRIN"/>
</dbReference>
<feature type="compositionally biased region" description="Basic and acidic residues" evidence="4">
    <location>
        <begin position="251"/>
        <end position="269"/>
    </location>
</feature>
<dbReference type="KEGG" id="bbes:BESB_017750"/>
<dbReference type="RefSeq" id="XP_029216466.1">
    <property type="nucleotide sequence ID" value="XM_029360490.1"/>
</dbReference>
<evidence type="ECO:0000256" key="4">
    <source>
        <dbReference type="SAM" id="MobiDB-lite"/>
    </source>
</evidence>